<reference evidence="2 3" key="1">
    <citation type="journal article" date="2011" name="J. Bacteriol.">
        <title>Complete genome sequence of Amycolicicoccus subflavus DQS3-9A1T, an actinomycete isolated from crude oil-polluted soil.</title>
        <authorList>
            <person name="Cai M."/>
            <person name="Chen W.M."/>
            <person name="Nie Y."/>
            <person name="Chi C.Q."/>
            <person name="Wang Y.N."/>
            <person name="Tang Y.Q."/>
            <person name="Li G.Y."/>
            <person name="Wu X.L."/>
        </authorList>
    </citation>
    <scope>NUCLEOTIDE SEQUENCE [LARGE SCALE GENOMIC DNA]</scope>
    <source>
        <strain evidence="3">DSM 45089 / DQS3-9A1</strain>
    </source>
</reference>
<dbReference type="RefSeq" id="WP_013808126.1">
    <property type="nucleotide sequence ID" value="NC_015564.1"/>
</dbReference>
<protein>
    <recommendedName>
        <fullName evidence="1">Suppressor of fused-like domain-containing protein</fullName>
    </recommendedName>
</protein>
<dbReference type="Pfam" id="PF05076">
    <property type="entry name" value="SUFU"/>
    <property type="match status" value="1"/>
</dbReference>
<dbReference type="OrthoDB" id="5191848at2"/>
<keyword evidence="3" id="KW-1185">Reference proteome</keyword>
<organism evidence="2 3">
    <name type="scientific">Hoyosella subflava (strain DSM 45089 / JCM 17490 / NBRC 109087 / DQS3-9A1)</name>
    <name type="common">Amycolicicoccus subflavus</name>
    <dbReference type="NCBI Taxonomy" id="443218"/>
    <lineage>
        <taxon>Bacteria</taxon>
        <taxon>Bacillati</taxon>
        <taxon>Actinomycetota</taxon>
        <taxon>Actinomycetes</taxon>
        <taxon>Mycobacteriales</taxon>
        <taxon>Hoyosellaceae</taxon>
        <taxon>Hoyosella</taxon>
    </lineage>
</organism>
<dbReference type="HOGENOM" id="CLU_088556_0_0_11"/>
<proteinExistence type="predicted"/>
<evidence type="ECO:0000313" key="2">
    <source>
        <dbReference type="EMBL" id="AEF41777.1"/>
    </source>
</evidence>
<dbReference type="InterPro" id="IPR020941">
    <property type="entry name" value="SUFU-like_domain"/>
</dbReference>
<dbReference type="eggNOG" id="ENOG5033U5Q">
    <property type="taxonomic scope" value="Bacteria"/>
</dbReference>
<feature type="domain" description="Suppressor of fused-like" evidence="1">
    <location>
        <begin position="33"/>
        <end position="188"/>
    </location>
</feature>
<dbReference type="EMBL" id="CP002786">
    <property type="protein sequence ID" value="AEF41777.1"/>
    <property type="molecule type" value="Genomic_DNA"/>
</dbReference>
<dbReference type="KEGG" id="asd:AS9A_3335"/>
<dbReference type="AlphaFoldDB" id="F6EPB7"/>
<name>F6EPB7_HOYSD</name>
<gene>
    <name evidence="2" type="ordered locus">AS9A_3335</name>
</gene>
<dbReference type="STRING" id="443218.AS9A_3335"/>
<dbReference type="Proteomes" id="UP000009235">
    <property type="component" value="Chromosome"/>
</dbReference>
<accession>F6EPB7</accession>
<sequence length="194" mass="20472">MSARDLPARVRAHITTELAIGEPAGASVTFLGVEPIEVLRFGPAPSGLVYYATCGCSQQPMGDPADLMADPVRGPRAEVVMRLRGGADQVLRPLAVIAASPGVEGLILAEDSLIDLGEPLWPGSAFTAVVLGRSEVQPLTLSEPMSPIEFFDAVPITPTEAAWLRLRGVSALREAWAEASIDTTDPARSAVRMT</sequence>
<evidence type="ECO:0000259" key="1">
    <source>
        <dbReference type="Pfam" id="PF05076"/>
    </source>
</evidence>
<evidence type="ECO:0000313" key="3">
    <source>
        <dbReference type="Proteomes" id="UP000009235"/>
    </source>
</evidence>